<organism evidence="4 7">
    <name type="scientific">Helicobacter ailurogastricus</name>
    <dbReference type="NCBI Taxonomy" id="1578720"/>
    <lineage>
        <taxon>Bacteria</taxon>
        <taxon>Pseudomonadati</taxon>
        <taxon>Campylobacterota</taxon>
        <taxon>Epsilonproteobacteria</taxon>
        <taxon>Campylobacterales</taxon>
        <taxon>Helicobacteraceae</taxon>
        <taxon>Helicobacter</taxon>
    </lineage>
</organism>
<evidence type="ECO:0000313" key="3">
    <source>
        <dbReference type="EMBL" id="CRF44307.1"/>
    </source>
</evidence>
<reference evidence="5" key="3">
    <citation type="submission" date="2014-12" db="EMBL/GenBank/DDBJ databases">
        <authorList>
            <person name="Smet A."/>
        </authorList>
    </citation>
    <scope>NUCLEOTIDE SEQUENCE [LARGE SCALE GENOMIC DNA]</scope>
</reference>
<evidence type="ECO:0000313" key="2">
    <source>
        <dbReference type="EMBL" id="CRF43078.1"/>
    </source>
</evidence>
<dbReference type="Proteomes" id="UP000041394">
    <property type="component" value="Unassembled WGS sequence"/>
</dbReference>
<dbReference type="Proteomes" id="UP000043437">
    <property type="component" value="Unassembled WGS sequence"/>
</dbReference>
<reference evidence="6 7" key="2">
    <citation type="submission" date="2014-12" db="EMBL/GenBank/DDBJ databases">
        <authorList>
            <person name="Jaenicke S."/>
        </authorList>
    </citation>
    <scope>NUCLEOTIDE SEQUENCE [LARGE SCALE GENOMIC DNA]</scope>
</reference>
<dbReference type="EMBL" id="CDML01000011">
    <property type="protein sequence ID" value="CRF40685.1"/>
    <property type="molecule type" value="Genomic_DNA"/>
</dbReference>
<keyword evidence="5" id="KW-1185">Reference proteome</keyword>
<evidence type="ECO:0000313" key="1">
    <source>
        <dbReference type="EMBL" id="CRF40685.1"/>
    </source>
</evidence>
<dbReference type="AlphaFoldDB" id="A0A0K2XZY3"/>
<sequence length="44" mass="5227">MQTCAGWSVMAYRCAWPLHKKTRKTNARFNFTCPNFRALEQKPH</sequence>
<evidence type="ECO:0000313" key="6">
    <source>
        <dbReference type="Proteomes" id="UP000041394"/>
    </source>
</evidence>
<dbReference type="EMBL" id="CDMN01000034">
    <property type="protein sequence ID" value="CRF44307.1"/>
    <property type="molecule type" value="Genomic_DNA"/>
</dbReference>
<reference evidence="4" key="1">
    <citation type="submission" date="2014-12" db="EMBL/GenBank/DDBJ databases">
        <title>Whole genome sequences of four Staphylococcus schleiferi canine isolates.</title>
        <authorList>
            <person name="Misic A.M."/>
            <person name="Cain C."/>
            <person name="Morris D.O."/>
            <person name="Rankin S."/>
            <person name="Beiting D."/>
        </authorList>
    </citation>
    <scope>NUCLEOTIDE SEQUENCE</scope>
    <source>
        <strain evidence="1">ASB11</strain>
        <strain evidence="2">ASB13</strain>
        <strain evidence="4">ASB7</strain>
        <strain evidence="3">ASB9</strain>
    </source>
</reference>
<dbReference type="Proteomes" id="UP000045175">
    <property type="component" value="Unassembled WGS sequence"/>
</dbReference>
<dbReference type="EMBL" id="CDMG01000002">
    <property type="protein sequence ID" value="CRF52223.1"/>
    <property type="molecule type" value="Genomic_DNA"/>
</dbReference>
<accession>A0A0K2XZY3</accession>
<proteinExistence type="predicted"/>
<name>A0A0K2XZY3_9HELI</name>
<dbReference type="Proteomes" id="UP000038622">
    <property type="component" value="Unassembled WGS sequence"/>
</dbReference>
<evidence type="ECO:0000313" key="7">
    <source>
        <dbReference type="Proteomes" id="UP000043437"/>
    </source>
</evidence>
<gene>
    <name evidence="1" type="ORF">HAL011_04470</name>
    <name evidence="2" type="ORF">HAL013_13020</name>
    <name evidence="4" type="ORF">HAL07_03490</name>
    <name evidence="3" type="ORF">HAL09_08830</name>
</gene>
<evidence type="ECO:0000313" key="4">
    <source>
        <dbReference type="EMBL" id="CRF52223.1"/>
    </source>
</evidence>
<dbReference type="EMBL" id="CDMH01000057">
    <property type="protein sequence ID" value="CRF43078.1"/>
    <property type="molecule type" value="Genomic_DNA"/>
</dbReference>
<evidence type="ECO:0000313" key="5">
    <source>
        <dbReference type="Proteomes" id="UP000038622"/>
    </source>
</evidence>
<protein>
    <submittedName>
        <fullName evidence="4">Uncharacterized protein</fullName>
    </submittedName>
</protein>